<organism evidence="1 2">
    <name type="scientific">Thermogymnomonas acidicola</name>
    <dbReference type="NCBI Taxonomy" id="399579"/>
    <lineage>
        <taxon>Archaea</taxon>
        <taxon>Methanobacteriati</taxon>
        <taxon>Thermoplasmatota</taxon>
        <taxon>Thermoplasmata</taxon>
        <taxon>Thermoplasmatales</taxon>
        <taxon>Thermogymnomonas</taxon>
    </lineage>
</organism>
<keyword evidence="2" id="KW-1185">Reference proteome</keyword>
<reference evidence="1" key="1">
    <citation type="journal article" date="2014" name="Int. J. Syst. Evol. Microbiol.">
        <title>Complete genome sequence of Corynebacterium casei LMG S-19264T (=DSM 44701T), isolated from a smear-ripened cheese.</title>
        <authorList>
            <consortium name="US DOE Joint Genome Institute (JGI-PGF)"/>
            <person name="Walter F."/>
            <person name="Albersmeier A."/>
            <person name="Kalinowski J."/>
            <person name="Ruckert C."/>
        </authorList>
    </citation>
    <scope>NUCLEOTIDE SEQUENCE</scope>
    <source>
        <strain evidence="1">JCM 13583</strain>
    </source>
</reference>
<gene>
    <name evidence="1" type="ORF">GCM10007108_07190</name>
</gene>
<dbReference type="AlphaFoldDB" id="A0AA37F976"/>
<evidence type="ECO:0000313" key="2">
    <source>
        <dbReference type="Proteomes" id="UP000632195"/>
    </source>
</evidence>
<reference evidence="1" key="2">
    <citation type="submission" date="2022-09" db="EMBL/GenBank/DDBJ databases">
        <authorList>
            <person name="Sun Q."/>
            <person name="Ohkuma M."/>
        </authorList>
    </citation>
    <scope>NUCLEOTIDE SEQUENCE</scope>
    <source>
        <strain evidence="1">JCM 13583</strain>
    </source>
</reference>
<dbReference type="EMBL" id="BMNY01000001">
    <property type="protein sequence ID" value="GGM71638.1"/>
    <property type="molecule type" value="Genomic_DNA"/>
</dbReference>
<protein>
    <submittedName>
        <fullName evidence="1">Uncharacterized protein</fullName>
    </submittedName>
</protein>
<comment type="caution">
    <text evidence="1">The sequence shown here is derived from an EMBL/GenBank/DDBJ whole genome shotgun (WGS) entry which is preliminary data.</text>
</comment>
<evidence type="ECO:0000313" key="1">
    <source>
        <dbReference type="EMBL" id="GGM71638.1"/>
    </source>
</evidence>
<name>A0AA37F976_9ARCH</name>
<dbReference type="Proteomes" id="UP000632195">
    <property type="component" value="Unassembled WGS sequence"/>
</dbReference>
<accession>A0AA37F976</accession>
<proteinExistence type="predicted"/>
<sequence length="119" mass="13704">MDFNEAWYRILDFARTHKSVKTLVRKTENEIVGVSESEIRAVSSVRRRGRLSKERVLRKEEFEIAWNMLFSKGSVSSRDISPVLMGRRLIILALMARALGLEWKTRPVTVFIGSEGHQA</sequence>
<dbReference type="RefSeq" id="WP_188680382.1">
    <property type="nucleotide sequence ID" value="NZ_BMNY01000001.1"/>
</dbReference>